<gene>
    <name evidence="3" type="ORF">SAMN05446037_1002168</name>
</gene>
<dbReference type="RefSeq" id="WP_089281357.1">
    <property type="nucleotide sequence ID" value="NZ_FZOJ01000002.1"/>
</dbReference>
<dbReference type="InterPro" id="IPR001920">
    <property type="entry name" value="Asp/Glu_race"/>
</dbReference>
<dbReference type="PANTHER" id="PTHR21198">
    <property type="entry name" value="GLUTAMATE RACEMASE"/>
    <property type="match status" value="1"/>
</dbReference>
<dbReference type="AlphaFoldDB" id="A0A239AP39"/>
<evidence type="ECO:0000256" key="2">
    <source>
        <dbReference type="ARBA" id="ARBA00023235"/>
    </source>
</evidence>
<evidence type="ECO:0000256" key="1">
    <source>
        <dbReference type="ARBA" id="ARBA00007847"/>
    </source>
</evidence>
<reference evidence="3 4" key="1">
    <citation type="submission" date="2017-06" db="EMBL/GenBank/DDBJ databases">
        <authorList>
            <person name="Kim H.J."/>
            <person name="Triplett B.A."/>
        </authorList>
    </citation>
    <scope>NUCLEOTIDE SEQUENCE [LARGE SCALE GENOMIC DNA]</scope>
    <source>
        <strain evidence="3 4">SCA</strain>
    </source>
</reference>
<dbReference type="SUPFAM" id="SSF53681">
    <property type="entry name" value="Aspartate/glutamate racemase"/>
    <property type="match status" value="2"/>
</dbReference>
<accession>A0A239AP39</accession>
<proteinExistence type="inferred from homology"/>
<evidence type="ECO:0000313" key="4">
    <source>
        <dbReference type="Proteomes" id="UP000198304"/>
    </source>
</evidence>
<keyword evidence="4" id="KW-1185">Reference proteome</keyword>
<evidence type="ECO:0000313" key="3">
    <source>
        <dbReference type="EMBL" id="SNR97310.1"/>
    </source>
</evidence>
<dbReference type="Proteomes" id="UP000198304">
    <property type="component" value="Unassembled WGS sequence"/>
</dbReference>
<comment type="similarity">
    <text evidence="1">Belongs to the aspartate/glutamate racemases family.</text>
</comment>
<dbReference type="NCBIfam" id="TIGR00035">
    <property type="entry name" value="asp_race"/>
    <property type="match status" value="1"/>
</dbReference>
<name>A0A239AP39_9FIRM</name>
<dbReference type="EMBL" id="FZOJ01000002">
    <property type="protein sequence ID" value="SNR97310.1"/>
    <property type="molecule type" value="Genomic_DNA"/>
</dbReference>
<protein>
    <submittedName>
        <fullName evidence="3">Aspartate racemase</fullName>
    </submittedName>
</protein>
<keyword evidence="2" id="KW-0413">Isomerase</keyword>
<dbReference type="PANTHER" id="PTHR21198:SF7">
    <property type="entry name" value="ASPARTATE-GLUTAMATE RACEMASE FAMILY"/>
    <property type="match status" value="1"/>
</dbReference>
<dbReference type="Pfam" id="PF01177">
    <property type="entry name" value="Asp_Glu_race"/>
    <property type="match status" value="1"/>
</dbReference>
<organism evidence="3 4">
    <name type="scientific">Anaerovirgula multivorans</name>
    <dbReference type="NCBI Taxonomy" id="312168"/>
    <lineage>
        <taxon>Bacteria</taxon>
        <taxon>Bacillati</taxon>
        <taxon>Bacillota</taxon>
        <taxon>Clostridia</taxon>
        <taxon>Peptostreptococcales</taxon>
        <taxon>Natronincolaceae</taxon>
        <taxon>Anaerovirgula</taxon>
    </lineage>
</organism>
<sequence>MQEKIIGILGGMGPEATCEVFRRIIKYTKVEIDAEHIRVIIDSNPKIPDRTKAIVGEGASPVNEMIATAKNLQKAGADFLIIPCMTAHFFIKEIERAIDIPIINGLVQTNKYIDNTYPAMKKIGLLATSGTISTKLFQDAMENKKIIIPDKELQEKVVMDTIYGVNGIKVGNTSYQVVERFCKVIEALKKEGAEGIIAGCTEVGLVLSAKDMDIPLIDPLTVLAKTAVALAKNLEN</sequence>
<dbReference type="GO" id="GO:0047661">
    <property type="term" value="F:amino-acid racemase activity"/>
    <property type="evidence" value="ECO:0007669"/>
    <property type="project" value="InterPro"/>
</dbReference>
<dbReference type="InterPro" id="IPR004380">
    <property type="entry name" value="Asp_race"/>
</dbReference>
<dbReference type="InterPro" id="IPR015942">
    <property type="entry name" value="Asp/Glu/hydantoin_racemase"/>
</dbReference>
<dbReference type="OrthoDB" id="9803739at2"/>
<dbReference type="Gene3D" id="3.40.50.1860">
    <property type="match status" value="2"/>
</dbReference>